<dbReference type="AlphaFoldDB" id="F7PVR5"/>
<name>F7PVR5_9MOLU</name>
<feature type="transmembrane region" description="Helical" evidence="1">
    <location>
        <begin position="155"/>
        <end position="177"/>
    </location>
</feature>
<comment type="caution">
    <text evidence="2">The sequence shown here is derived from an EMBL/GenBank/DDBJ whole genome shotgun (WGS) entry which is preliminary data.</text>
</comment>
<sequence>MLKLNLSISSKKTSLFLLVFIALTFVVEPLKYYAFDELFELSFESNFSELLTLFVITFKIISALFALVYLFKVELDDNREKVIYKIISLWIIQCLLYYHLFDLFIFDTSKYVYFIISVLFVHLIILLLISWRVNDHFDLTQHNLKYNVAFTKKDVLSFILSIMLIYFISFIVCDVSSLEPKGITYHFVLSSVAAIFPMIINNKIIVLIKYMYDNINI</sequence>
<keyword evidence="3" id="KW-1185">Reference proteome</keyword>
<evidence type="ECO:0000313" key="2">
    <source>
        <dbReference type="EMBL" id="ERJ12764.1"/>
    </source>
</evidence>
<reference evidence="2 3" key="2">
    <citation type="journal article" date="2013" name="PLoS ONE">
        <title>INDIGO - INtegrated Data Warehouse of MIcrobial GenOmes with Examples from the Red Sea Extremophiles.</title>
        <authorList>
            <person name="Alam I."/>
            <person name="Antunes A."/>
            <person name="Kamau A.A."/>
            <person name="Ba Alawi W."/>
            <person name="Kalkatawi M."/>
            <person name="Stingl U."/>
            <person name="Bajic V.B."/>
        </authorList>
    </citation>
    <scope>NUCLEOTIDE SEQUENCE [LARGE SCALE GENOMIC DNA]</scope>
    <source>
        <strain evidence="2 3">SSD-17B</strain>
    </source>
</reference>
<accession>F7PVR5</accession>
<dbReference type="RefSeq" id="WP_008825825.1">
    <property type="nucleotide sequence ID" value="NZ_AFNU02000003.1"/>
</dbReference>
<evidence type="ECO:0000256" key="1">
    <source>
        <dbReference type="SAM" id="Phobius"/>
    </source>
</evidence>
<dbReference type="Proteomes" id="UP000005707">
    <property type="component" value="Unassembled WGS sequence"/>
</dbReference>
<reference evidence="2 3" key="1">
    <citation type="journal article" date="2011" name="J. Bacteriol.">
        <title>Genome sequence of Haloplasma contractile, an unusual contractile bacterium from a deep-sea anoxic brine lake.</title>
        <authorList>
            <person name="Antunes A."/>
            <person name="Alam I."/>
            <person name="El Dorry H."/>
            <person name="Siam R."/>
            <person name="Robertson A."/>
            <person name="Bajic V.B."/>
            <person name="Stingl U."/>
        </authorList>
    </citation>
    <scope>NUCLEOTIDE SEQUENCE [LARGE SCALE GENOMIC DNA]</scope>
    <source>
        <strain evidence="2 3">SSD-17B</strain>
    </source>
</reference>
<feature type="transmembrane region" description="Helical" evidence="1">
    <location>
        <begin position="112"/>
        <end position="134"/>
    </location>
</feature>
<feature type="transmembrane region" description="Helical" evidence="1">
    <location>
        <begin position="53"/>
        <end position="70"/>
    </location>
</feature>
<organism evidence="2 3">
    <name type="scientific">Haloplasma contractile SSD-17B</name>
    <dbReference type="NCBI Taxonomy" id="1033810"/>
    <lineage>
        <taxon>Bacteria</taxon>
        <taxon>Bacillati</taxon>
        <taxon>Mycoplasmatota</taxon>
        <taxon>Mollicutes</taxon>
        <taxon>Haloplasmatales</taxon>
        <taxon>Haloplasmataceae</taxon>
        <taxon>Haloplasma</taxon>
    </lineage>
</organism>
<dbReference type="InParanoid" id="F7PVR5"/>
<feature type="transmembrane region" description="Helical" evidence="1">
    <location>
        <begin position="183"/>
        <end position="201"/>
    </location>
</feature>
<evidence type="ECO:0000313" key="3">
    <source>
        <dbReference type="Proteomes" id="UP000005707"/>
    </source>
</evidence>
<keyword evidence="1" id="KW-0472">Membrane</keyword>
<feature type="transmembrane region" description="Helical" evidence="1">
    <location>
        <begin position="82"/>
        <end position="100"/>
    </location>
</feature>
<protein>
    <submittedName>
        <fullName evidence="2">Uncharacterized protein</fullName>
    </submittedName>
</protein>
<keyword evidence="1" id="KW-0812">Transmembrane</keyword>
<proteinExistence type="predicted"/>
<keyword evidence="1" id="KW-1133">Transmembrane helix</keyword>
<dbReference type="EMBL" id="AFNU02000003">
    <property type="protein sequence ID" value="ERJ12764.1"/>
    <property type="molecule type" value="Genomic_DNA"/>
</dbReference>
<gene>
    <name evidence="2" type="ORF">HLPCO_001104</name>
</gene>